<evidence type="ECO:0000256" key="6">
    <source>
        <dbReference type="ARBA" id="ARBA00022989"/>
    </source>
</evidence>
<gene>
    <name evidence="9" type="ORF">HMPREF9470_01400</name>
</gene>
<evidence type="ECO:0000256" key="5">
    <source>
        <dbReference type="ARBA" id="ARBA00022692"/>
    </source>
</evidence>
<dbReference type="OrthoDB" id="9794315at2"/>
<evidence type="ECO:0000256" key="7">
    <source>
        <dbReference type="ARBA" id="ARBA00023136"/>
    </source>
</evidence>
<evidence type="ECO:0000313" key="9">
    <source>
        <dbReference type="EMBL" id="KMW22331.1"/>
    </source>
</evidence>
<comment type="similarity">
    <text evidence="2">Belongs to the auxin efflux carrier (TC 2.A.69) family.</text>
</comment>
<feature type="transmembrane region" description="Helical" evidence="8">
    <location>
        <begin position="203"/>
        <end position="220"/>
    </location>
</feature>
<dbReference type="Pfam" id="PF03547">
    <property type="entry name" value="Mem_trans"/>
    <property type="match status" value="2"/>
</dbReference>
<dbReference type="InterPro" id="IPR038770">
    <property type="entry name" value="Na+/solute_symporter_sf"/>
</dbReference>
<dbReference type="PATRIC" id="fig|742734.4.peg.1500"/>
<evidence type="ECO:0000256" key="1">
    <source>
        <dbReference type="ARBA" id="ARBA00004651"/>
    </source>
</evidence>
<keyword evidence="6 8" id="KW-1133">Transmembrane helix</keyword>
<feature type="transmembrane region" description="Helical" evidence="8">
    <location>
        <begin position="288"/>
        <end position="307"/>
    </location>
</feature>
<feature type="transmembrane region" description="Helical" evidence="8">
    <location>
        <begin position="162"/>
        <end position="183"/>
    </location>
</feature>
<dbReference type="PANTHER" id="PTHR36838">
    <property type="entry name" value="AUXIN EFFLUX CARRIER FAMILY PROTEIN"/>
    <property type="match status" value="1"/>
</dbReference>
<feature type="transmembrane region" description="Helical" evidence="8">
    <location>
        <begin position="126"/>
        <end position="150"/>
    </location>
</feature>
<proteinExistence type="inferred from homology"/>
<dbReference type="PANTHER" id="PTHR36838:SF4">
    <property type="entry name" value="AUXIN EFFLUX CARRIER FAMILY PROTEIN"/>
    <property type="match status" value="1"/>
</dbReference>
<protein>
    <recommendedName>
        <fullName evidence="11">Transporter</fullName>
    </recommendedName>
</protein>
<comment type="caution">
    <text evidence="9">The sequence shown here is derived from an EMBL/GenBank/DDBJ whole genome shotgun (WGS) entry which is preliminary data.</text>
</comment>
<sequence length="313" mass="34267">MSSFQTALSAVLPMFIMLSLGYFLRKINMVDDHTLNKMNKLCFKTFLAISLYYNIYKADIREVFNGKLIVYAVITQIVILGISLLAAYPTEKTKKRRGALAHGIFHTNFVIFGTLIGTALCGEGNIGAISLLIAIIVPVQNIISVILLELFREGGRIELRKVFGGVVTNPYVIAALAGFLTQLLHIQYPDMLSNVFRDLGRCGTPVALIVMGGLFNFGAVKSNLRSIAVGILFRLLIVPAILVPVTVWLGFCRADFIGLMCIFIAPCATTSFNLASAMDSDADLAAQLVVFTSVCSLGTIFMWIFILSRMGIF</sequence>
<dbReference type="GO" id="GO:0005886">
    <property type="term" value="C:plasma membrane"/>
    <property type="evidence" value="ECO:0007669"/>
    <property type="project" value="UniProtKB-SubCell"/>
</dbReference>
<evidence type="ECO:0000313" key="10">
    <source>
        <dbReference type="Proteomes" id="UP000037392"/>
    </source>
</evidence>
<dbReference type="Proteomes" id="UP000037392">
    <property type="component" value="Unassembled WGS sequence"/>
</dbReference>
<evidence type="ECO:0000256" key="8">
    <source>
        <dbReference type="SAM" id="Phobius"/>
    </source>
</evidence>
<keyword evidence="3" id="KW-0813">Transport</keyword>
<name>A0A0J9CCV8_9FIRM</name>
<feature type="transmembrane region" description="Helical" evidence="8">
    <location>
        <begin position="257"/>
        <end position="276"/>
    </location>
</feature>
<evidence type="ECO:0000256" key="4">
    <source>
        <dbReference type="ARBA" id="ARBA00022475"/>
    </source>
</evidence>
<feature type="transmembrane region" description="Helical" evidence="8">
    <location>
        <begin position="68"/>
        <end position="88"/>
    </location>
</feature>
<dbReference type="RefSeq" id="WP_007863039.1">
    <property type="nucleotide sequence ID" value="NZ_KQ235876.1"/>
</dbReference>
<evidence type="ECO:0000256" key="2">
    <source>
        <dbReference type="ARBA" id="ARBA00010145"/>
    </source>
</evidence>
<keyword evidence="5 8" id="KW-0812">Transmembrane</keyword>
<keyword evidence="7 8" id="KW-0472">Membrane</keyword>
<evidence type="ECO:0000256" key="3">
    <source>
        <dbReference type="ARBA" id="ARBA00022448"/>
    </source>
</evidence>
<accession>A0A0J9CCV8</accession>
<dbReference type="GO" id="GO:0055085">
    <property type="term" value="P:transmembrane transport"/>
    <property type="evidence" value="ECO:0007669"/>
    <property type="project" value="InterPro"/>
</dbReference>
<reference evidence="9 10" key="1">
    <citation type="submission" date="2011-04" db="EMBL/GenBank/DDBJ databases">
        <title>The Genome Sequence of Clostridium citroniae WAL-19142.</title>
        <authorList>
            <consortium name="The Broad Institute Genome Sequencing Platform"/>
            <person name="Earl A."/>
            <person name="Ward D."/>
            <person name="Feldgarden M."/>
            <person name="Gevers D."/>
            <person name="Warren Y.A."/>
            <person name="Tyrrell K.L."/>
            <person name="Citron D.M."/>
            <person name="Goldstein E.J."/>
            <person name="Daigneault M."/>
            <person name="Allen-Vercoe E."/>
            <person name="Young S.K."/>
            <person name="Zeng Q."/>
            <person name="Gargeya S."/>
            <person name="Fitzgerald M."/>
            <person name="Haas B."/>
            <person name="Abouelleil A."/>
            <person name="Alvarado L."/>
            <person name="Arachchi H.M."/>
            <person name="Berlin A."/>
            <person name="Brown A."/>
            <person name="Chapman S.B."/>
            <person name="Chen Z."/>
            <person name="Dunbar C."/>
            <person name="Freedman E."/>
            <person name="Gearin G."/>
            <person name="Gellesch M."/>
            <person name="Goldberg J."/>
            <person name="Griggs A."/>
            <person name="Gujja S."/>
            <person name="Heilman E.R."/>
            <person name="Heiman D."/>
            <person name="Howarth C."/>
            <person name="Larson L."/>
            <person name="Lui A."/>
            <person name="MacDonald P.J."/>
            <person name="Mehta T."/>
            <person name="Montmayeur A."/>
            <person name="Murphy C."/>
            <person name="Neiman D."/>
            <person name="Pearson M."/>
            <person name="Priest M."/>
            <person name="Roberts A."/>
            <person name="Saif S."/>
            <person name="Shea T."/>
            <person name="Shenoy N."/>
            <person name="Sisk P."/>
            <person name="Stolte C."/>
            <person name="Sykes S."/>
            <person name="White J."/>
            <person name="Yandava C."/>
            <person name="Wortman J."/>
            <person name="Nusbaum C."/>
            <person name="Birren B."/>
        </authorList>
    </citation>
    <scope>NUCLEOTIDE SEQUENCE [LARGE SCALE GENOMIC DNA]</scope>
    <source>
        <strain evidence="9 10">WAL-19142</strain>
    </source>
</reference>
<feature type="transmembrane region" description="Helical" evidence="8">
    <location>
        <begin position="232"/>
        <end position="251"/>
    </location>
</feature>
<dbReference type="GeneID" id="93166757"/>
<keyword evidence="4" id="KW-1003">Cell membrane</keyword>
<dbReference type="AlphaFoldDB" id="A0A0J9CCV8"/>
<dbReference type="InterPro" id="IPR004776">
    <property type="entry name" value="Mem_transp_PIN-like"/>
</dbReference>
<evidence type="ECO:0008006" key="11">
    <source>
        <dbReference type="Google" id="ProtNLM"/>
    </source>
</evidence>
<comment type="subcellular location">
    <subcellularLocation>
        <location evidence="1">Cell membrane</location>
        <topology evidence="1">Multi-pass membrane protein</topology>
    </subcellularLocation>
</comment>
<dbReference type="Gene3D" id="1.20.1530.20">
    <property type="match status" value="1"/>
</dbReference>
<feature type="transmembrane region" description="Helical" evidence="8">
    <location>
        <begin position="6"/>
        <end position="25"/>
    </location>
</feature>
<dbReference type="EMBL" id="ADLK01000010">
    <property type="protein sequence ID" value="KMW22331.1"/>
    <property type="molecule type" value="Genomic_DNA"/>
</dbReference>
<feature type="transmembrane region" description="Helical" evidence="8">
    <location>
        <begin position="100"/>
        <end position="120"/>
    </location>
</feature>
<organism evidence="9 10">
    <name type="scientific">[Clostridium] citroniae WAL-19142</name>
    <dbReference type="NCBI Taxonomy" id="742734"/>
    <lineage>
        <taxon>Bacteria</taxon>
        <taxon>Bacillati</taxon>
        <taxon>Bacillota</taxon>
        <taxon>Clostridia</taxon>
        <taxon>Lachnospirales</taxon>
        <taxon>Lachnospiraceae</taxon>
        <taxon>Enterocloster</taxon>
    </lineage>
</organism>